<dbReference type="PROSITE" id="PS50005">
    <property type="entry name" value="TPR"/>
    <property type="match status" value="1"/>
</dbReference>
<dbReference type="EMBL" id="CP041666">
    <property type="protein sequence ID" value="QDP41275.1"/>
    <property type="molecule type" value="Genomic_DNA"/>
</dbReference>
<dbReference type="Proteomes" id="UP000315215">
    <property type="component" value="Chromosome"/>
</dbReference>
<dbReference type="RefSeq" id="WP_143895656.1">
    <property type="nucleotide sequence ID" value="NZ_CP041666.1"/>
</dbReference>
<keyword evidence="5" id="KW-1185">Reference proteome</keyword>
<keyword evidence="2" id="KW-0802">TPR repeat</keyword>
<dbReference type="PANTHER" id="PTHR22916:SF3">
    <property type="entry name" value="UDP-GLCNAC:BETAGAL BETA-1,3-N-ACETYLGLUCOSAMINYLTRANSFERASE-LIKE PROTEIN 1"/>
    <property type="match status" value="1"/>
</dbReference>
<comment type="similarity">
    <text evidence="1">Belongs to the glycosyltransferase 2 family.</text>
</comment>
<feature type="domain" description="Glycosyltransferase 2-like" evidence="3">
    <location>
        <begin position="3"/>
        <end position="156"/>
    </location>
</feature>
<proteinExistence type="inferred from homology"/>
<dbReference type="KEGG" id="aqt:FN924_14430"/>
<name>A0A516KIQ2_9BACI</name>
<dbReference type="GO" id="GO:0016758">
    <property type="term" value="F:hexosyltransferase activity"/>
    <property type="evidence" value="ECO:0007669"/>
    <property type="project" value="UniProtKB-ARBA"/>
</dbReference>
<dbReference type="OrthoDB" id="9785185at2"/>
<sequence>MISVIMPVYNASPYLKESIDSILNQTEPNFELIIVNDGSTDNSEEIILGYKDSRIAYYKQKNSGGAAARNLAFEKAKGDFIVFQDADDVSLLNRFELLKRQFISDEIGFVHSDMLLIDDKGKTLGYWQARQVDPKTTLRHFLKKGTAFNNASIMLRKDLIKSYYDVNLKIGEDTDFITSFAFKWHSIHVDRPLLLYRRHTNNVSTESNYDTLYSHVQKMVKQTPLEELIPEINWESGYDIDNELRAKCILALLLLRRGMIHDAQRYLKEVVSKNSDSIEIDTKKFILAFSHLMKNNLEASVQSLEAISIKDHIVYNYLGEIFAYKGRNEEADNYFMKSLFLSPMYVEPLDNLKSLGASSHYSFTDNVWSKYKT</sequence>
<evidence type="ECO:0000256" key="1">
    <source>
        <dbReference type="ARBA" id="ARBA00006739"/>
    </source>
</evidence>
<feature type="repeat" description="TPR" evidence="2">
    <location>
        <begin position="312"/>
        <end position="345"/>
    </location>
</feature>
<dbReference type="Gene3D" id="1.25.40.10">
    <property type="entry name" value="Tetratricopeptide repeat domain"/>
    <property type="match status" value="1"/>
</dbReference>
<dbReference type="InterPro" id="IPR001173">
    <property type="entry name" value="Glyco_trans_2-like"/>
</dbReference>
<dbReference type="InterPro" id="IPR019734">
    <property type="entry name" value="TPR_rpt"/>
</dbReference>
<dbReference type="AlphaFoldDB" id="A0A516KIQ2"/>
<evidence type="ECO:0000256" key="2">
    <source>
        <dbReference type="PROSITE-ProRule" id="PRU00339"/>
    </source>
</evidence>
<evidence type="ECO:0000313" key="4">
    <source>
        <dbReference type="EMBL" id="QDP41275.1"/>
    </source>
</evidence>
<dbReference type="InterPro" id="IPR011990">
    <property type="entry name" value="TPR-like_helical_dom_sf"/>
</dbReference>
<gene>
    <name evidence="4" type="ORF">FN924_14430</name>
</gene>
<dbReference type="SUPFAM" id="SSF48452">
    <property type="entry name" value="TPR-like"/>
    <property type="match status" value="1"/>
</dbReference>
<keyword evidence="4" id="KW-0808">Transferase</keyword>
<accession>A0A516KIQ2</accession>
<dbReference type="SUPFAM" id="SSF53448">
    <property type="entry name" value="Nucleotide-diphospho-sugar transferases"/>
    <property type="match status" value="1"/>
</dbReference>
<evidence type="ECO:0000259" key="3">
    <source>
        <dbReference type="Pfam" id="PF00535"/>
    </source>
</evidence>
<protein>
    <submittedName>
        <fullName evidence="4">Glycosyltransferase</fullName>
    </submittedName>
</protein>
<dbReference type="Gene3D" id="3.90.550.10">
    <property type="entry name" value="Spore Coat Polysaccharide Biosynthesis Protein SpsA, Chain A"/>
    <property type="match status" value="1"/>
</dbReference>
<dbReference type="Pfam" id="PF00535">
    <property type="entry name" value="Glycos_transf_2"/>
    <property type="match status" value="1"/>
</dbReference>
<organism evidence="4 5">
    <name type="scientific">Radiobacillus deserti</name>
    <dbReference type="NCBI Taxonomy" id="2594883"/>
    <lineage>
        <taxon>Bacteria</taxon>
        <taxon>Bacillati</taxon>
        <taxon>Bacillota</taxon>
        <taxon>Bacilli</taxon>
        <taxon>Bacillales</taxon>
        <taxon>Bacillaceae</taxon>
        <taxon>Radiobacillus</taxon>
    </lineage>
</organism>
<dbReference type="InterPro" id="IPR029044">
    <property type="entry name" value="Nucleotide-diphossugar_trans"/>
</dbReference>
<reference evidence="4 5" key="1">
    <citation type="submission" date="2019-07" db="EMBL/GenBank/DDBJ databases">
        <authorList>
            <person name="Li J."/>
        </authorList>
    </citation>
    <scope>NUCLEOTIDE SEQUENCE [LARGE SCALE GENOMIC DNA]</scope>
    <source>
        <strain evidence="4 5">TKL69</strain>
    </source>
</reference>
<dbReference type="PANTHER" id="PTHR22916">
    <property type="entry name" value="GLYCOSYLTRANSFERASE"/>
    <property type="match status" value="1"/>
</dbReference>
<evidence type="ECO:0000313" key="5">
    <source>
        <dbReference type="Proteomes" id="UP000315215"/>
    </source>
</evidence>